<feature type="transmembrane region" description="Helical" evidence="5">
    <location>
        <begin position="122"/>
        <end position="141"/>
    </location>
</feature>
<comment type="caution">
    <text evidence="6">The sequence shown here is derived from an EMBL/GenBank/DDBJ whole genome shotgun (WGS) entry which is preliminary data.</text>
</comment>
<accession>A0ABP4WDX9</accession>
<evidence type="ECO:0000313" key="7">
    <source>
        <dbReference type="Proteomes" id="UP001501475"/>
    </source>
</evidence>
<dbReference type="Proteomes" id="UP001501475">
    <property type="component" value="Unassembled WGS sequence"/>
</dbReference>
<keyword evidence="3 5" id="KW-1133">Transmembrane helix</keyword>
<organism evidence="6 7">
    <name type="scientific">Nostocoides vanveenii</name>
    <dbReference type="NCBI Taxonomy" id="330835"/>
    <lineage>
        <taxon>Bacteria</taxon>
        <taxon>Bacillati</taxon>
        <taxon>Actinomycetota</taxon>
        <taxon>Actinomycetes</taxon>
        <taxon>Micrococcales</taxon>
        <taxon>Intrasporangiaceae</taxon>
        <taxon>Nostocoides</taxon>
    </lineage>
</organism>
<dbReference type="PANTHER" id="PTHR20855:SF3">
    <property type="entry name" value="LD03007P"/>
    <property type="match status" value="1"/>
</dbReference>
<dbReference type="InterPro" id="IPR004254">
    <property type="entry name" value="AdipoR/HlyIII-related"/>
</dbReference>
<reference evidence="7" key="1">
    <citation type="journal article" date="2019" name="Int. J. Syst. Evol. Microbiol.">
        <title>The Global Catalogue of Microorganisms (GCM) 10K type strain sequencing project: providing services to taxonomists for standard genome sequencing and annotation.</title>
        <authorList>
            <consortium name="The Broad Institute Genomics Platform"/>
            <consortium name="The Broad Institute Genome Sequencing Center for Infectious Disease"/>
            <person name="Wu L."/>
            <person name="Ma J."/>
        </authorList>
    </citation>
    <scope>NUCLEOTIDE SEQUENCE [LARGE SCALE GENOMIC DNA]</scope>
    <source>
        <strain evidence="7">JCM 15591</strain>
    </source>
</reference>
<proteinExistence type="predicted"/>
<evidence type="ECO:0000256" key="5">
    <source>
        <dbReference type="SAM" id="Phobius"/>
    </source>
</evidence>
<feature type="transmembrane region" description="Helical" evidence="5">
    <location>
        <begin position="216"/>
        <end position="237"/>
    </location>
</feature>
<feature type="transmembrane region" description="Helical" evidence="5">
    <location>
        <begin position="31"/>
        <end position="51"/>
    </location>
</feature>
<keyword evidence="2 5" id="KW-0812">Transmembrane</keyword>
<dbReference type="Pfam" id="PF03006">
    <property type="entry name" value="HlyIII"/>
    <property type="match status" value="1"/>
</dbReference>
<protein>
    <submittedName>
        <fullName evidence="6">Hemolysin III family protein</fullName>
    </submittedName>
</protein>
<feature type="transmembrane region" description="Helical" evidence="5">
    <location>
        <begin position="57"/>
        <end position="78"/>
    </location>
</feature>
<gene>
    <name evidence="6" type="ORF">GCM10009810_10810</name>
</gene>
<evidence type="ECO:0000256" key="1">
    <source>
        <dbReference type="ARBA" id="ARBA00004141"/>
    </source>
</evidence>
<name>A0ABP4WDX9_9MICO</name>
<sequence>MSASQPRSFDPTALTDAAGEMLQQVKPRLRGWLHLVAAPLALIAGIVLVAMAPTTQARIACAIFAVAATVLFGTSALYHRGRWSPKRERLLKRLDHSNIFLIIAGSYTPFAVLLLPPRQADVLLAVVWAGALAGVAFRVFWVGAPRWLYTPAYIALGWTAVFYLPAFLAHGGAAVLTLVLVGGVLYTIGGIIYGVKRPNPLPSWFGFHEVFHALTIAAFIVHYVGVFLALYTTAALIA</sequence>
<evidence type="ECO:0000256" key="4">
    <source>
        <dbReference type="ARBA" id="ARBA00023136"/>
    </source>
</evidence>
<feature type="transmembrane region" description="Helical" evidence="5">
    <location>
        <begin position="148"/>
        <end position="168"/>
    </location>
</feature>
<evidence type="ECO:0000313" key="6">
    <source>
        <dbReference type="EMBL" id="GAA1752621.1"/>
    </source>
</evidence>
<keyword evidence="7" id="KW-1185">Reference proteome</keyword>
<evidence type="ECO:0000256" key="2">
    <source>
        <dbReference type="ARBA" id="ARBA00022692"/>
    </source>
</evidence>
<keyword evidence="4 5" id="KW-0472">Membrane</keyword>
<dbReference type="PANTHER" id="PTHR20855">
    <property type="entry name" value="ADIPOR/PROGESTIN RECEPTOR-RELATED"/>
    <property type="match status" value="1"/>
</dbReference>
<feature type="transmembrane region" description="Helical" evidence="5">
    <location>
        <begin position="99"/>
        <end position="116"/>
    </location>
</feature>
<feature type="transmembrane region" description="Helical" evidence="5">
    <location>
        <begin position="174"/>
        <end position="195"/>
    </location>
</feature>
<dbReference type="RefSeq" id="WP_344063192.1">
    <property type="nucleotide sequence ID" value="NZ_BAAAPN010000028.1"/>
</dbReference>
<evidence type="ECO:0000256" key="3">
    <source>
        <dbReference type="ARBA" id="ARBA00022989"/>
    </source>
</evidence>
<comment type="subcellular location">
    <subcellularLocation>
        <location evidence="1">Membrane</location>
        <topology evidence="1">Multi-pass membrane protein</topology>
    </subcellularLocation>
</comment>
<dbReference type="EMBL" id="BAAAPN010000028">
    <property type="protein sequence ID" value="GAA1752621.1"/>
    <property type="molecule type" value="Genomic_DNA"/>
</dbReference>